<dbReference type="KEGG" id="bpz:BP1026B_II1650"/>
<protein>
    <submittedName>
        <fullName evidence="1">Uncharacterized protein</fullName>
    </submittedName>
</protein>
<evidence type="ECO:0000313" key="1">
    <source>
        <dbReference type="EMBL" id="AFI69886.1"/>
    </source>
</evidence>
<dbReference type="EMBL" id="CP002834">
    <property type="protein sequence ID" value="AFI69886.1"/>
    <property type="molecule type" value="Genomic_DNA"/>
</dbReference>
<dbReference type="AlphaFoldDB" id="A0A0H3I0N2"/>
<sequence>MAARVEAALPRRWAAPASICRGGPDKRAVCGAPIVNGPKAFLVTSAADRVCIIFYEIVVSNYLIDVLNCTFRQFDSHDAEIRCANCMISIGKCAEKALSGRGARRRQNRRAGAPAWRACASGSMRRRRWEADEASPRFVGKVRDGMSAYCDAARGCASLATRTGT</sequence>
<organism evidence="1 2">
    <name type="scientific">Burkholderia pseudomallei (strain 1026b)</name>
    <dbReference type="NCBI Taxonomy" id="884204"/>
    <lineage>
        <taxon>Bacteria</taxon>
        <taxon>Pseudomonadati</taxon>
        <taxon>Pseudomonadota</taxon>
        <taxon>Betaproteobacteria</taxon>
        <taxon>Burkholderiales</taxon>
        <taxon>Burkholderiaceae</taxon>
        <taxon>Burkholderia</taxon>
        <taxon>pseudomallei group</taxon>
    </lineage>
</organism>
<reference evidence="1 2" key="1">
    <citation type="journal article" date="2012" name="PLoS ONE">
        <title>Evolution of Burkholderia pseudomallei in recurrent melioidosis.</title>
        <authorList>
            <person name="Hayden H.S."/>
            <person name="Lim R."/>
            <person name="Brittnacher M.J."/>
            <person name="Sims E.H."/>
            <person name="Ramage E.R."/>
            <person name="Fong C."/>
            <person name="Wu Z."/>
            <person name="Crist E."/>
            <person name="Chang J."/>
            <person name="Zhou Y."/>
            <person name="Radey M."/>
            <person name="Rohmer L."/>
            <person name="Haugen E."/>
            <person name="Gillett W."/>
            <person name="Wuthiekanun V."/>
            <person name="Peacock S.J."/>
            <person name="Kaul R."/>
            <person name="Miller S.I."/>
            <person name="Manoil C."/>
            <person name="Jacobs M.A."/>
        </authorList>
    </citation>
    <scope>NUCLEOTIDE SEQUENCE [LARGE SCALE GENOMIC DNA]</scope>
    <source>
        <strain evidence="1 2">1026b</strain>
    </source>
</reference>
<accession>A0A0H3I0N2</accession>
<dbReference type="Proteomes" id="UP000010087">
    <property type="component" value="Chromosome 2"/>
</dbReference>
<evidence type="ECO:0000313" key="2">
    <source>
        <dbReference type="Proteomes" id="UP000010087"/>
    </source>
</evidence>
<name>A0A0H3I0N2_BURP2</name>
<gene>
    <name evidence="1" type="ordered locus">BP1026B_II1650</name>
</gene>
<proteinExistence type="predicted"/>